<evidence type="ECO:0000313" key="2">
    <source>
        <dbReference type="Proteomes" id="UP000053989"/>
    </source>
</evidence>
<keyword evidence="2" id="KW-1185">Reference proteome</keyword>
<name>A0A0C3D5P5_9AGAM</name>
<dbReference type="InParanoid" id="A0A0C3D5P5"/>
<dbReference type="EMBL" id="KN822242">
    <property type="protein sequence ID" value="KIM51739.1"/>
    <property type="molecule type" value="Genomic_DNA"/>
</dbReference>
<reference evidence="1 2" key="1">
    <citation type="submission" date="2014-04" db="EMBL/GenBank/DDBJ databases">
        <authorList>
            <consortium name="DOE Joint Genome Institute"/>
            <person name="Kuo A."/>
            <person name="Kohler A."/>
            <person name="Nagy L.G."/>
            <person name="Floudas D."/>
            <person name="Copeland A."/>
            <person name="Barry K.W."/>
            <person name="Cichocki N."/>
            <person name="Veneault-Fourrey C."/>
            <person name="LaButti K."/>
            <person name="Lindquist E.A."/>
            <person name="Lipzen A."/>
            <person name="Lundell T."/>
            <person name="Morin E."/>
            <person name="Murat C."/>
            <person name="Sun H."/>
            <person name="Tunlid A."/>
            <person name="Henrissat B."/>
            <person name="Grigoriev I.V."/>
            <person name="Hibbett D.S."/>
            <person name="Martin F."/>
            <person name="Nordberg H.P."/>
            <person name="Cantor M.N."/>
            <person name="Hua S.X."/>
        </authorList>
    </citation>
    <scope>NUCLEOTIDE SEQUENCE [LARGE SCALE GENOMIC DNA]</scope>
    <source>
        <strain evidence="1 2">Foug A</strain>
    </source>
</reference>
<accession>A0A0C3D5P5</accession>
<evidence type="ECO:0000313" key="1">
    <source>
        <dbReference type="EMBL" id="KIM51739.1"/>
    </source>
</evidence>
<organism evidence="1 2">
    <name type="scientific">Scleroderma citrinum Foug A</name>
    <dbReference type="NCBI Taxonomy" id="1036808"/>
    <lineage>
        <taxon>Eukaryota</taxon>
        <taxon>Fungi</taxon>
        <taxon>Dikarya</taxon>
        <taxon>Basidiomycota</taxon>
        <taxon>Agaricomycotina</taxon>
        <taxon>Agaricomycetes</taxon>
        <taxon>Agaricomycetidae</taxon>
        <taxon>Boletales</taxon>
        <taxon>Sclerodermatineae</taxon>
        <taxon>Sclerodermataceae</taxon>
        <taxon>Scleroderma</taxon>
    </lineage>
</organism>
<proteinExistence type="predicted"/>
<reference evidence="2" key="2">
    <citation type="submission" date="2015-01" db="EMBL/GenBank/DDBJ databases">
        <title>Evolutionary Origins and Diversification of the Mycorrhizal Mutualists.</title>
        <authorList>
            <consortium name="DOE Joint Genome Institute"/>
            <consortium name="Mycorrhizal Genomics Consortium"/>
            <person name="Kohler A."/>
            <person name="Kuo A."/>
            <person name="Nagy L.G."/>
            <person name="Floudas D."/>
            <person name="Copeland A."/>
            <person name="Barry K.W."/>
            <person name="Cichocki N."/>
            <person name="Veneault-Fourrey C."/>
            <person name="LaButti K."/>
            <person name="Lindquist E.A."/>
            <person name="Lipzen A."/>
            <person name="Lundell T."/>
            <person name="Morin E."/>
            <person name="Murat C."/>
            <person name="Riley R."/>
            <person name="Ohm R."/>
            <person name="Sun H."/>
            <person name="Tunlid A."/>
            <person name="Henrissat B."/>
            <person name="Grigoriev I.V."/>
            <person name="Hibbett D.S."/>
            <person name="Martin F."/>
        </authorList>
    </citation>
    <scope>NUCLEOTIDE SEQUENCE [LARGE SCALE GENOMIC DNA]</scope>
    <source>
        <strain evidence="2">Foug A</strain>
    </source>
</reference>
<dbReference type="HOGENOM" id="CLU_3088611_0_0_1"/>
<protein>
    <submittedName>
        <fullName evidence="1">Uncharacterized protein</fullName>
    </submittedName>
</protein>
<sequence>MTSVALSVTPYRQPGKRWRSCVCYVHGRRKEVKMHMADRIQESMGPPSWLTL</sequence>
<gene>
    <name evidence="1" type="ORF">SCLCIDRAFT_1224211</name>
</gene>
<dbReference type="Proteomes" id="UP000053989">
    <property type="component" value="Unassembled WGS sequence"/>
</dbReference>
<dbReference type="AlphaFoldDB" id="A0A0C3D5P5"/>